<organism evidence="1 2">
    <name type="scientific">Planctopirus ephydatiae</name>
    <dbReference type="NCBI Taxonomy" id="2528019"/>
    <lineage>
        <taxon>Bacteria</taxon>
        <taxon>Pseudomonadati</taxon>
        <taxon>Planctomycetota</taxon>
        <taxon>Planctomycetia</taxon>
        <taxon>Planctomycetales</taxon>
        <taxon>Planctomycetaceae</taxon>
        <taxon>Planctopirus</taxon>
    </lineage>
</organism>
<sequence length="126" mass="14605">MEFTARLEEASSTRERPFDCCVIEVVEQAVAENEVERLRILKYEGGCIALDKGSTMFLSRGSYVPRIEVDADIVALPEQRRVRTWPTSDFEHSTGSHGVMNSQEWSDFLRYERELPSRIQHRVIEQ</sequence>
<keyword evidence="2" id="KW-1185">Reference proteome</keyword>
<dbReference type="KEGG" id="peh:Spb1_17140"/>
<evidence type="ECO:0000313" key="1">
    <source>
        <dbReference type="EMBL" id="QDV29797.1"/>
    </source>
</evidence>
<dbReference type="EMBL" id="CP036299">
    <property type="protein sequence ID" value="QDV29797.1"/>
    <property type="molecule type" value="Genomic_DNA"/>
</dbReference>
<gene>
    <name evidence="1" type="ORF">Spb1_17140</name>
</gene>
<protein>
    <submittedName>
        <fullName evidence="1">Uncharacterized protein</fullName>
    </submittedName>
</protein>
<proteinExistence type="predicted"/>
<dbReference type="AlphaFoldDB" id="A0A518GMK7"/>
<dbReference type="Proteomes" id="UP000315349">
    <property type="component" value="Chromosome"/>
</dbReference>
<accession>A0A518GMK7</accession>
<reference evidence="1 2" key="1">
    <citation type="submission" date="2019-02" db="EMBL/GenBank/DDBJ databases">
        <title>Deep-cultivation of Planctomycetes and their phenomic and genomic characterization uncovers novel biology.</title>
        <authorList>
            <person name="Wiegand S."/>
            <person name="Jogler M."/>
            <person name="Boedeker C."/>
            <person name="Pinto D."/>
            <person name="Vollmers J."/>
            <person name="Rivas-Marin E."/>
            <person name="Kohn T."/>
            <person name="Peeters S.H."/>
            <person name="Heuer A."/>
            <person name="Rast P."/>
            <person name="Oberbeckmann S."/>
            <person name="Bunk B."/>
            <person name="Jeske O."/>
            <person name="Meyerdierks A."/>
            <person name="Storesund J.E."/>
            <person name="Kallscheuer N."/>
            <person name="Luecker S."/>
            <person name="Lage O.M."/>
            <person name="Pohl T."/>
            <person name="Merkel B.J."/>
            <person name="Hornburger P."/>
            <person name="Mueller R.-W."/>
            <person name="Bruemmer F."/>
            <person name="Labrenz M."/>
            <person name="Spormann A.M."/>
            <person name="Op den Camp H."/>
            <person name="Overmann J."/>
            <person name="Amann R."/>
            <person name="Jetten M.S.M."/>
            <person name="Mascher T."/>
            <person name="Medema M.H."/>
            <person name="Devos D.P."/>
            <person name="Kaster A.-K."/>
            <person name="Ovreas L."/>
            <person name="Rohde M."/>
            <person name="Galperin M.Y."/>
            <person name="Jogler C."/>
        </authorList>
    </citation>
    <scope>NUCLEOTIDE SEQUENCE [LARGE SCALE GENOMIC DNA]</scope>
    <source>
        <strain evidence="1 2">Spb1</strain>
    </source>
</reference>
<evidence type="ECO:0000313" key="2">
    <source>
        <dbReference type="Proteomes" id="UP000315349"/>
    </source>
</evidence>
<name>A0A518GMK7_9PLAN</name>